<evidence type="ECO:0000313" key="2">
    <source>
        <dbReference type="Proteomes" id="UP000075320"/>
    </source>
</evidence>
<comment type="caution">
    <text evidence="1">The sequence shown here is derived from an EMBL/GenBank/DDBJ whole genome shotgun (WGS) entry which is preliminary data.</text>
</comment>
<organism evidence="1 2">
    <name type="scientific">Bdellovibrio bacteriovorus</name>
    <dbReference type="NCBI Taxonomy" id="959"/>
    <lineage>
        <taxon>Bacteria</taxon>
        <taxon>Pseudomonadati</taxon>
        <taxon>Bdellovibrionota</taxon>
        <taxon>Bdellovibrionia</taxon>
        <taxon>Bdellovibrionales</taxon>
        <taxon>Pseudobdellovibrionaceae</taxon>
        <taxon>Bdellovibrio</taxon>
    </lineage>
</organism>
<name>A0A150WK88_BDEBC</name>
<proteinExistence type="predicted"/>
<reference evidence="1 2" key="1">
    <citation type="submission" date="2016-03" db="EMBL/GenBank/DDBJ databases">
        <authorList>
            <person name="Ploux O."/>
        </authorList>
    </citation>
    <scope>NUCLEOTIDE SEQUENCE [LARGE SCALE GENOMIC DNA]</scope>
    <source>
        <strain evidence="1 2">R0</strain>
    </source>
</reference>
<protein>
    <submittedName>
        <fullName evidence="1">Uncharacterized protein</fullName>
    </submittedName>
</protein>
<gene>
    <name evidence="1" type="ORF">AZI86_14990</name>
</gene>
<accession>A0A150WK88</accession>
<dbReference type="EMBL" id="LUKE01000003">
    <property type="protein sequence ID" value="KYG64104.1"/>
    <property type="molecule type" value="Genomic_DNA"/>
</dbReference>
<keyword evidence="2" id="KW-1185">Reference proteome</keyword>
<evidence type="ECO:0000313" key="1">
    <source>
        <dbReference type="EMBL" id="KYG64104.1"/>
    </source>
</evidence>
<sequence>MLRVKSDFMKIHASKSDLKKWIKCVPTEGDLFFFDDACLKKIKKNSVTILSPAKAKDPAMQIWDLNSRSWYGYSLNNSKACAWMPPGMMATLEKSLLNEIIKCQIRMGVPSFIKTTLLPKSVQKLLPQFGKYSWANAEDWAKLSTPQKATVLHGWFVQNEIVSYKSYNFRSLPIEAKNEIRRLNIKHLLNSFESSSGPNCMGLVAGAISSKEDRVSLIKTWLHEKPFLNTLRQEKFSPIKDLHPQARDVLVFKAQNKVVHAAYCIDAEFYIEKPGQDFYEPYRISKFKKWNTEWPETTLTIWRRAKI</sequence>
<dbReference type="Proteomes" id="UP000075320">
    <property type="component" value="Unassembled WGS sequence"/>
</dbReference>
<dbReference type="AlphaFoldDB" id="A0A150WK88"/>